<reference evidence="2" key="2">
    <citation type="submission" date="2023-06" db="EMBL/GenBank/DDBJ databases">
        <authorList>
            <person name="Ma L."/>
            <person name="Liu K.-W."/>
            <person name="Li Z."/>
            <person name="Hsiao Y.-Y."/>
            <person name="Qi Y."/>
            <person name="Fu T."/>
            <person name="Tang G."/>
            <person name="Zhang D."/>
            <person name="Sun W.-H."/>
            <person name="Liu D.-K."/>
            <person name="Li Y."/>
            <person name="Chen G.-Z."/>
            <person name="Liu X.-D."/>
            <person name="Liao X.-Y."/>
            <person name="Jiang Y.-T."/>
            <person name="Yu X."/>
            <person name="Hao Y."/>
            <person name="Huang J."/>
            <person name="Zhao X.-W."/>
            <person name="Ke S."/>
            <person name="Chen Y.-Y."/>
            <person name="Wu W.-L."/>
            <person name="Hsu J.-L."/>
            <person name="Lin Y.-F."/>
            <person name="Huang M.-D."/>
            <person name="Li C.-Y."/>
            <person name="Huang L."/>
            <person name="Wang Z.-W."/>
            <person name="Zhao X."/>
            <person name="Zhong W.-Y."/>
            <person name="Peng D.-H."/>
            <person name="Ahmad S."/>
            <person name="Lan S."/>
            <person name="Zhang J.-S."/>
            <person name="Tsai W.-C."/>
            <person name="Van De Peer Y."/>
            <person name="Liu Z.-J."/>
        </authorList>
    </citation>
    <scope>NUCLEOTIDE SEQUENCE</scope>
    <source>
        <strain evidence="2">CP</strain>
        <tissue evidence="2">Leaves</tissue>
    </source>
</reference>
<gene>
    <name evidence="2" type="ORF">QJS10_CPA05g00493</name>
</gene>
<reference evidence="2" key="1">
    <citation type="journal article" date="2023" name="Nat. Commun.">
        <title>Diploid and tetraploid genomes of Acorus and the evolution of monocots.</title>
        <authorList>
            <person name="Ma L."/>
            <person name="Liu K.W."/>
            <person name="Li Z."/>
            <person name="Hsiao Y.Y."/>
            <person name="Qi Y."/>
            <person name="Fu T."/>
            <person name="Tang G.D."/>
            <person name="Zhang D."/>
            <person name="Sun W.H."/>
            <person name="Liu D.K."/>
            <person name="Li Y."/>
            <person name="Chen G.Z."/>
            <person name="Liu X.D."/>
            <person name="Liao X.Y."/>
            <person name="Jiang Y.T."/>
            <person name="Yu X."/>
            <person name="Hao Y."/>
            <person name="Huang J."/>
            <person name="Zhao X.W."/>
            <person name="Ke S."/>
            <person name="Chen Y.Y."/>
            <person name="Wu W.L."/>
            <person name="Hsu J.L."/>
            <person name="Lin Y.F."/>
            <person name="Huang M.D."/>
            <person name="Li C.Y."/>
            <person name="Huang L."/>
            <person name="Wang Z.W."/>
            <person name="Zhao X."/>
            <person name="Zhong W.Y."/>
            <person name="Peng D.H."/>
            <person name="Ahmad S."/>
            <person name="Lan S."/>
            <person name="Zhang J.S."/>
            <person name="Tsai W.C."/>
            <person name="Van de Peer Y."/>
            <person name="Liu Z.J."/>
        </authorList>
    </citation>
    <scope>NUCLEOTIDE SEQUENCE</scope>
    <source>
        <strain evidence="2">CP</strain>
    </source>
</reference>
<proteinExistence type="predicted"/>
<organism evidence="2 3">
    <name type="scientific">Acorus calamus</name>
    <name type="common">Sweet flag</name>
    <dbReference type="NCBI Taxonomy" id="4465"/>
    <lineage>
        <taxon>Eukaryota</taxon>
        <taxon>Viridiplantae</taxon>
        <taxon>Streptophyta</taxon>
        <taxon>Embryophyta</taxon>
        <taxon>Tracheophyta</taxon>
        <taxon>Spermatophyta</taxon>
        <taxon>Magnoliopsida</taxon>
        <taxon>Liliopsida</taxon>
        <taxon>Acoraceae</taxon>
        <taxon>Acorus</taxon>
    </lineage>
</organism>
<dbReference type="EMBL" id="JAUJYO010000005">
    <property type="protein sequence ID" value="KAK1315650.1"/>
    <property type="molecule type" value="Genomic_DNA"/>
</dbReference>
<accession>A0AAV9EPS2</accession>
<keyword evidence="3" id="KW-1185">Reference proteome</keyword>
<name>A0AAV9EPS2_ACOCL</name>
<dbReference type="Proteomes" id="UP001180020">
    <property type="component" value="Unassembled WGS sequence"/>
</dbReference>
<evidence type="ECO:0000256" key="1">
    <source>
        <dbReference type="SAM" id="MobiDB-lite"/>
    </source>
</evidence>
<feature type="region of interest" description="Disordered" evidence="1">
    <location>
        <begin position="31"/>
        <end position="65"/>
    </location>
</feature>
<feature type="region of interest" description="Disordered" evidence="1">
    <location>
        <begin position="78"/>
        <end position="109"/>
    </location>
</feature>
<dbReference type="AlphaFoldDB" id="A0AAV9EPS2"/>
<comment type="caution">
    <text evidence="2">The sequence shown here is derived from an EMBL/GenBank/DDBJ whole genome shotgun (WGS) entry which is preliminary data.</text>
</comment>
<feature type="compositionally biased region" description="Basic and acidic residues" evidence="1">
    <location>
        <begin position="98"/>
        <end position="109"/>
    </location>
</feature>
<evidence type="ECO:0000313" key="3">
    <source>
        <dbReference type="Proteomes" id="UP001180020"/>
    </source>
</evidence>
<sequence>MMTGEDPDDLAYGEGDDLTWDDVDEALGASSAFEGYSGRDFGSSSSRNARGKEVVDEMPLGNIGGEIQEDEVEWLSDEELDEEHGVACDHDDEDHEDIIESRIQDLDTD</sequence>
<protein>
    <submittedName>
        <fullName evidence="2">Uncharacterized protein</fullName>
    </submittedName>
</protein>
<evidence type="ECO:0000313" key="2">
    <source>
        <dbReference type="EMBL" id="KAK1315650.1"/>
    </source>
</evidence>